<dbReference type="InterPro" id="IPR011051">
    <property type="entry name" value="RmlC_Cupin_sf"/>
</dbReference>
<evidence type="ECO:0000313" key="4">
    <source>
        <dbReference type="Proteomes" id="UP000034037"/>
    </source>
</evidence>
<dbReference type="GO" id="GO:0005829">
    <property type="term" value="C:cytosol"/>
    <property type="evidence" value="ECO:0007669"/>
    <property type="project" value="TreeGrafter"/>
</dbReference>
<proteinExistence type="predicted"/>
<dbReference type="RefSeq" id="WP_003862822.1">
    <property type="nucleotide sequence ID" value="NZ_CP011309.1"/>
</dbReference>
<accession>A0A0F6Z714</accession>
<dbReference type="AlphaFoldDB" id="A0A0F6Z714"/>
<dbReference type="PANTHER" id="PTHR46797:SF10">
    <property type="entry name" value="BLR1115 PROTEIN"/>
    <property type="match status" value="1"/>
</dbReference>
<dbReference type="InterPro" id="IPR001387">
    <property type="entry name" value="Cro/C1-type_HTH"/>
</dbReference>
<dbReference type="GO" id="GO:0003677">
    <property type="term" value="F:DNA binding"/>
    <property type="evidence" value="ECO:0007669"/>
    <property type="project" value="UniProtKB-KW"/>
</dbReference>
<evidence type="ECO:0000259" key="2">
    <source>
        <dbReference type="PROSITE" id="PS50943"/>
    </source>
</evidence>
<dbReference type="InterPro" id="IPR010982">
    <property type="entry name" value="Lambda_DNA-bd_dom_sf"/>
</dbReference>
<dbReference type="Gene3D" id="1.10.260.40">
    <property type="entry name" value="lambda repressor-like DNA-binding domains"/>
    <property type="match status" value="1"/>
</dbReference>
<dbReference type="SUPFAM" id="SSF47413">
    <property type="entry name" value="lambda repressor-like DNA-binding domains"/>
    <property type="match status" value="1"/>
</dbReference>
<dbReference type="Gene3D" id="2.60.120.10">
    <property type="entry name" value="Jelly Rolls"/>
    <property type="match status" value="1"/>
</dbReference>
<dbReference type="GO" id="GO:0003700">
    <property type="term" value="F:DNA-binding transcription factor activity"/>
    <property type="evidence" value="ECO:0007669"/>
    <property type="project" value="TreeGrafter"/>
</dbReference>
<dbReference type="HOGENOM" id="CLU_085376_4_0_11"/>
<evidence type="ECO:0000256" key="1">
    <source>
        <dbReference type="ARBA" id="ARBA00023125"/>
    </source>
</evidence>
<keyword evidence="1" id="KW-0238">DNA-binding</keyword>
<keyword evidence="4" id="KW-1185">Reference proteome</keyword>
<evidence type="ECO:0000313" key="3">
    <source>
        <dbReference type="EMBL" id="AKF28547.1"/>
    </source>
</evidence>
<dbReference type="PATRIC" id="fig|92706.3.peg.2927"/>
<feature type="domain" description="HTH cro/C1-type" evidence="2">
    <location>
        <begin position="16"/>
        <end position="67"/>
    </location>
</feature>
<organism evidence="3 4">
    <name type="scientific">[Brevibacterium] flavum</name>
    <dbReference type="NCBI Taxonomy" id="92706"/>
    <lineage>
        <taxon>Bacteria</taxon>
        <taxon>Bacillati</taxon>
        <taxon>Actinomycetota</taxon>
        <taxon>Actinomycetes</taxon>
        <taxon>Mycobacteriales</taxon>
        <taxon>Corynebacteriaceae</taxon>
        <taxon>Corynebacterium</taxon>
    </lineage>
</organism>
<name>A0A0F6Z714_9CORY</name>
<sequence length="189" mass="20451">MEDDLSPALVKALFDARTQRRLSISALAESSGVSRAMISRVENAEAQPSAALLGRLSGALGMTLSELIAQAEGGYDRGARRSKQSVWTDPATGYTRRAVSQPSESPLELVEVMLPPGAEVGYPADAYRFMDQVVWVLEGAVRITEGEEVHELSTGDCLRFGPPRDTDFANPTTVATRYLVALDKRVPRA</sequence>
<dbReference type="InterPro" id="IPR014710">
    <property type="entry name" value="RmlC-like_jellyroll"/>
</dbReference>
<dbReference type="SMART" id="SM00530">
    <property type="entry name" value="HTH_XRE"/>
    <property type="match status" value="1"/>
</dbReference>
<dbReference type="CDD" id="cd02209">
    <property type="entry name" value="cupin_XRE_C"/>
    <property type="match status" value="1"/>
</dbReference>
<dbReference type="PANTHER" id="PTHR46797">
    <property type="entry name" value="HTH-TYPE TRANSCRIPTIONAL REGULATOR"/>
    <property type="match status" value="1"/>
</dbReference>
<dbReference type="Pfam" id="PF01381">
    <property type="entry name" value="HTH_3"/>
    <property type="match status" value="1"/>
</dbReference>
<dbReference type="Proteomes" id="UP000034037">
    <property type="component" value="Chromosome"/>
</dbReference>
<dbReference type="Pfam" id="PF07883">
    <property type="entry name" value="Cupin_2"/>
    <property type="match status" value="1"/>
</dbReference>
<dbReference type="SUPFAM" id="SSF51182">
    <property type="entry name" value="RmlC-like cupins"/>
    <property type="match status" value="1"/>
</dbReference>
<dbReference type="EMBL" id="CP011309">
    <property type="protein sequence ID" value="AKF28547.1"/>
    <property type="molecule type" value="Genomic_DNA"/>
</dbReference>
<dbReference type="InterPro" id="IPR050807">
    <property type="entry name" value="TransReg_Diox_bact_type"/>
</dbReference>
<protein>
    <submittedName>
        <fullName evidence="3">LacI family transcriptional regulator</fullName>
    </submittedName>
</protein>
<dbReference type="InterPro" id="IPR013096">
    <property type="entry name" value="Cupin_2"/>
</dbReference>
<reference evidence="3 4" key="1">
    <citation type="submission" date="2015-04" db="EMBL/GenBank/DDBJ databases">
        <title>Complete Genome Sequence of Brevibacterium flavum ATCC 15168.</title>
        <authorList>
            <person name="Ahn J."/>
            <person name="Park G."/>
            <person name="Jeon W."/>
            <person name="Jang Y."/>
            <person name="Jang M."/>
            <person name="Lee H."/>
            <person name="Lee H."/>
        </authorList>
    </citation>
    <scope>NUCLEOTIDE SEQUENCE [LARGE SCALE GENOMIC DNA]</scope>
    <source>
        <strain evidence="3 4">ATCC 15168</strain>
    </source>
</reference>
<dbReference type="PROSITE" id="PS50943">
    <property type="entry name" value="HTH_CROC1"/>
    <property type="match status" value="1"/>
</dbReference>
<dbReference type="CDD" id="cd00093">
    <property type="entry name" value="HTH_XRE"/>
    <property type="match status" value="1"/>
</dbReference>
<gene>
    <name evidence="3" type="ORF">YH66_13960</name>
</gene>